<organism evidence="2">
    <name type="scientific">Bodo saltans virus</name>
    <dbReference type="NCBI Taxonomy" id="2024608"/>
    <lineage>
        <taxon>Viruses</taxon>
        <taxon>Varidnaviria</taxon>
        <taxon>Bamfordvirae</taxon>
        <taxon>Nucleocytoviricota</taxon>
        <taxon>Megaviricetes</taxon>
        <taxon>Imitervirales</taxon>
        <taxon>Mimiviridae</taxon>
        <taxon>Klosneuvirinae</taxon>
        <taxon>Theiavirus</taxon>
        <taxon>Theiavirus salishense</taxon>
    </lineage>
</organism>
<dbReference type="Pfam" id="PF19075">
    <property type="entry name" value="DUF5771"/>
    <property type="match status" value="1"/>
</dbReference>
<dbReference type="EMBL" id="MF782455">
    <property type="protein sequence ID" value="ATZ81033.1"/>
    <property type="molecule type" value="Genomic_DNA"/>
</dbReference>
<evidence type="ECO:0000256" key="1">
    <source>
        <dbReference type="SAM" id="MobiDB-lite"/>
    </source>
</evidence>
<keyword evidence="3" id="KW-1185">Reference proteome</keyword>
<feature type="region of interest" description="Disordered" evidence="1">
    <location>
        <begin position="1"/>
        <end position="33"/>
    </location>
</feature>
<proteinExistence type="predicted"/>
<gene>
    <name evidence="2" type="ORF">BMW23_0988</name>
</gene>
<accession>A0A2H4UVT3</accession>
<reference evidence="2" key="1">
    <citation type="journal article" date="2017" name="Elife">
        <title>The kinetoplastid-infecting Bodo saltans virus (BsV), a window into the most abundant giant viruses in the sea.</title>
        <authorList>
            <person name="Deeg C.M."/>
            <person name="Chow C.-E.T."/>
            <person name="Suttle C.A."/>
        </authorList>
    </citation>
    <scope>NUCLEOTIDE SEQUENCE</scope>
    <source>
        <strain evidence="2">NG1</strain>
    </source>
</reference>
<name>A0A2H4UVT3_9VIRU</name>
<dbReference type="InterPro" id="IPR043905">
    <property type="entry name" value="DUF5771"/>
</dbReference>
<evidence type="ECO:0000313" key="3">
    <source>
        <dbReference type="Proteomes" id="UP000240325"/>
    </source>
</evidence>
<protein>
    <submittedName>
        <fullName evidence="2">N-acetyltransferase</fullName>
    </submittedName>
</protein>
<feature type="region of interest" description="Disordered" evidence="1">
    <location>
        <begin position="53"/>
        <end position="82"/>
    </location>
</feature>
<feature type="compositionally biased region" description="Basic and acidic residues" evidence="1">
    <location>
        <begin position="55"/>
        <end position="71"/>
    </location>
</feature>
<sequence length="82" mass="9789">MQNRLPQPNKDVHLSKFGYSLSQNEKERRTSLKRASKRLGTLSVMRRVNLIRNLSRHDSKQKQKLSKDVEFMKSQYKKTKKE</sequence>
<evidence type="ECO:0000313" key="2">
    <source>
        <dbReference type="EMBL" id="ATZ81033.1"/>
    </source>
</evidence>
<dbReference type="Proteomes" id="UP000240325">
    <property type="component" value="Segment"/>
</dbReference>